<dbReference type="CDD" id="cd18037">
    <property type="entry name" value="DEXSc_Pif1_like"/>
    <property type="match status" value="1"/>
</dbReference>
<feature type="domain" description="DNA helicase Pif1-like DEAD-box helicase" evidence="8">
    <location>
        <begin position="432"/>
        <end position="539"/>
    </location>
</feature>
<dbReference type="GO" id="GO:0000723">
    <property type="term" value="P:telomere maintenance"/>
    <property type="evidence" value="ECO:0007669"/>
    <property type="project" value="InterPro"/>
</dbReference>
<dbReference type="InterPro" id="IPR027417">
    <property type="entry name" value="P-loop_NTPase"/>
</dbReference>
<dbReference type="Pfam" id="PF05970">
    <property type="entry name" value="PIF1"/>
    <property type="match status" value="1"/>
</dbReference>
<feature type="region of interest" description="Disordered" evidence="7">
    <location>
        <begin position="372"/>
        <end position="401"/>
    </location>
</feature>
<feature type="region of interest" description="Disordered" evidence="7">
    <location>
        <begin position="234"/>
        <end position="310"/>
    </location>
</feature>
<dbReference type="PANTHER" id="PTHR47642">
    <property type="entry name" value="ATP-DEPENDENT DNA HELICASE"/>
    <property type="match status" value="1"/>
</dbReference>
<keyword evidence="10" id="KW-1185">Reference proteome</keyword>
<dbReference type="RefSeq" id="XP_067180639.1">
    <property type="nucleotide sequence ID" value="XM_067324435.1"/>
</dbReference>
<reference evidence="10" key="1">
    <citation type="journal article" date="2021" name="Microbiol. Resour. Announc.">
        <title>LGAAP: Leishmaniinae Genome Assembly and Annotation Pipeline.</title>
        <authorList>
            <person name="Almutairi H."/>
            <person name="Urbaniak M.D."/>
            <person name="Bates M.D."/>
            <person name="Jariyapan N."/>
            <person name="Kwakye-Nuako G."/>
            <person name="Thomaz-Soccol V."/>
            <person name="Al-Salem W.S."/>
            <person name="Dillon R.J."/>
            <person name="Bates P.A."/>
            <person name="Gatherer D."/>
        </authorList>
    </citation>
    <scope>NUCLEOTIDE SEQUENCE [LARGE SCALE GENOMIC DNA]</scope>
</reference>
<name>A0A836HF05_9TRYP</name>
<dbReference type="InterPro" id="IPR051055">
    <property type="entry name" value="PIF1_helicase"/>
</dbReference>
<dbReference type="GO" id="GO:0016787">
    <property type="term" value="F:hydrolase activity"/>
    <property type="evidence" value="ECO:0007669"/>
    <property type="project" value="UniProtKB-KW"/>
</dbReference>
<comment type="similarity">
    <text evidence="2">Belongs to the helicase family. PIF1 subfamily.</text>
</comment>
<evidence type="ECO:0000256" key="3">
    <source>
        <dbReference type="ARBA" id="ARBA00011245"/>
    </source>
</evidence>
<evidence type="ECO:0000256" key="2">
    <source>
        <dbReference type="ARBA" id="ARBA00009781"/>
    </source>
</evidence>
<dbReference type="GeneID" id="92516947"/>
<dbReference type="KEGG" id="lmat:92516947"/>
<feature type="compositionally biased region" description="Low complexity" evidence="7">
    <location>
        <begin position="625"/>
        <end position="636"/>
    </location>
</feature>
<protein>
    <recommendedName>
        <fullName evidence="6">ATP-dependent DNA helicase</fullName>
        <ecNumber evidence="6">5.6.2.3</ecNumber>
    </recommendedName>
</protein>
<keyword evidence="4 6" id="KW-0233">DNA recombination</keyword>
<reference evidence="10" key="2">
    <citation type="journal article" date="2021" name="Sci. Data">
        <title>Chromosome-scale genome sequencing, assembly and annotation of six genomes from subfamily Leishmaniinae.</title>
        <authorList>
            <person name="Almutairi H."/>
            <person name="Urbaniak M.D."/>
            <person name="Bates M.D."/>
            <person name="Jariyapan N."/>
            <person name="Kwakye-Nuako G."/>
            <person name="Thomaz Soccol V."/>
            <person name="Al-Salem W.S."/>
            <person name="Dillon R.J."/>
            <person name="Bates P.A."/>
            <person name="Gatherer D."/>
        </authorList>
    </citation>
    <scope>NUCLEOTIDE SEQUENCE [LARGE SCALE GENOMIC DNA]</scope>
</reference>
<keyword evidence="6" id="KW-0347">Helicase</keyword>
<dbReference type="CDD" id="cd18809">
    <property type="entry name" value="SF1_C_RecD"/>
    <property type="match status" value="1"/>
</dbReference>
<dbReference type="EMBL" id="JAFEUZ010000010">
    <property type="protein sequence ID" value="KAG5484967.1"/>
    <property type="molecule type" value="Genomic_DNA"/>
</dbReference>
<comment type="caution">
    <text evidence="9">The sequence shown here is derived from an EMBL/GenBank/DDBJ whole genome shotgun (WGS) entry which is preliminary data.</text>
</comment>
<gene>
    <name evidence="9" type="ORF">LSCM1_07045</name>
</gene>
<feature type="region of interest" description="Disordered" evidence="7">
    <location>
        <begin position="1160"/>
        <end position="1181"/>
    </location>
</feature>
<evidence type="ECO:0000313" key="9">
    <source>
        <dbReference type="EMBL" id="KAG5484967.1"/>
    </source>
</evidence>
<dbReference type="AlphaFoldDB" id="A0A836HF05"/>
<dbReference type="OrthoDB" id="432234at2759"/>
<proteinExistence type="inferred from homology"/>
<evidence type="ECO:0000256" key="6">
    <source>
        <dbReference type="RuleBase" id="RU363044"/>
    </source>
</evidence>
<feature type="compositionally biased region" description="Basic and acidic residues" evidence="7">
    <location>
        <begin position="291"/>
        <end position="300"/>
    </location>
</feature>
<evidence type="ECO:0000313" key="10">
    <source>
        <dbReference type="Proteomes" id="UP000673552"/>
    </source>
</evidence>
<dbReference type="SUPFAM" id="SSF52540">
    <property type="entry name" value="P-loop containing nucleoside triphosphate hydrolases"/>
    <property type="match status" value="2"/>
</dbReference>
<evidence type="ECO:0000256" key="4">
    <source>
        <dbReference type="ARBA" id="ARBA00023172"/>
    </source>
</evidence>
<dbReference type="GO" id="GO:0006310">
    <property type="term" value="P:DNA recombination"/>
    <property type="evidence" value="ECO:0007669"/>
    <property type="project" value="UniProtKB-KW"/>
</dbReference>
<feature type="compositionally biased region" description="Low complexity" evidence="7">
    <location>
        <begin position="1068"/>
        <end position="1085"/>
    </location>
</feature>
<feature type="region of interest" description="Disordered" evidence="7">
    <location>
        <begin position="543"/>
        <end position="564"/>
    </location>
</feature>
<evidence type="ECO:0000256" key="5">
    <source>
        <dbReference type="ARBA" id="ARBA00048954"/>
    </source>
</evidence>
<keyword evidence="6" id="KW-0234">DNA repair</keyword>
<dbReference type="InterPro" id="IPR010285">
    <property type="entry name" value="DNA_helicase_pif1-like_DEAD"/>
</dbReference>
<comment type="subunit">
    <text evidence="3">Monomer.</text>
</comment>
<keyword evidence="6" id="KW-0378">Hydrolase</keyword>
<dbReference type="GO" id="GO:0043139">
    <property type="term" value="F:5'-3' DNA helicase activity"/>
    <property type="evidence" value="ECO:0007669"/>
    <property type="project" value="UniProtKB-EC"/>
</dbReference>
<evidence type="ECO:0000259" key="8">
    <source>
        <dbReference type="Pfam" id="PF05970"/>
    </source>
</evidence>
<keyword evidence="6" id="KW-0547">Nucleotide-binding</keyword>
<dbReference type="PANTHER" id="PTHR47642:SF7">
    <property type="entry name" value="ATP-DEPENDENT DNA HELICASE PIF1"/>
    <property type="match status" value="1"/>
</dbReference>
<feature type="region of interest" description="Disordered" evidence="7">
    <location>
        <begin position="1065"/>
        <end position="1086"/>
    </location>
</feature>
<sequence>MEGPSLSLCRAVSCVVLCSVTPSQWASRGCTASFRGRIAPHKGSCIAPSAPRLHGASCSRPLPQLARRWQRFTARVLRRVPPTGGAKDKKRAWVPTAYNVVAEPSLVRRRRISCGFGNGDLPPLSSPYGVQRASLSLRSERRVSKKVPGQRQWKKPLRSLRGDTRRATDGIQIIRGAPHAAAHAQGTGSAQGAYFTARGAAVHQETELCAGADNTEGEEGALCRLLDSASEHDKLPSAQAAEESAVGRTASRAVRRRITPRCTTSNVLAAERPSASLETASSGASGSGFDPRVDSGKGPHDQPNQSSSVMLDPKQAKALDLALRGCNIFVTGGAGTGKSQTVRAIIAALRHCEAHDWEETLRAVAYGESSTERAMAGEKTQWKQRDPAPSPSPSQCRSSHLRTSEPACAIKSASKSKPYPSSAVGAAPPFSNVFVTATTGLAAVQIHGMTINTFAGIGLGRGTPEQLFRKVQKNSKAAQRWRRCRVLLIDEVSMLEASLFETLDYIARRVRRCASLPFGGIQVILCGDFFQLPPIASRAGPPVVLRSRGSSGRGATEPSHPTGYVDGPLGALAPVASLFASPSSSLPMAREGRGAAAPTAAAAARVSKLFEVDDLDAYLSSLPASPGDAASGSPAGVRSVKSGSVSTTAEARRCTAPASRPSQVFYPEESLDHAAACAFCFQTVAWRKLGLRVVVLERSHRQASDALFRQVLDEVRWGALSMSGYRALASRCVHSSNETCGQAGASASSLAVESTAATAAGVPAPTSIRLCATNSEVDARNAHFYARLPPEHPLMHVSTAKGPCAPAACSTEWPRCYTYRAYDTQTAEATFGTHRLPSTVDVASSYVSDALNDTQLVRILPLKVGTRVLLQSNVASRYRLVNGSVGIVTGFLHPLELLAVTDYFAGCKSRRNSAAAHTTAELALPAASTPPVTAGPVGPPPPPSWVQQLLRRGGFGSGSDVLTCVETSQAADVESLWWRMRRQLRWRNGSRKAPPPPSHRDSRAVATSCRADVGVGKVSHPYLSAFCGSAEDQAQQQPRRIPYSAFFPSYHYAYWRRVVYRETPPGSSPSSEAADLSQSSSWPSSKAWQPRLSQRCLHDLTEAELALERLPVVRFELPAGLPAVGTSASQQQQQQRPAVVYALVSPITQDLSGASACAVDGGRDDVSGSGERAGWGAHDNAPVSAMSTSCRTQIPLRHAWALTVHKSQGLTLHSVQVDMANMRTPGQAYVALSRAPSLDQLTILHFDSIAVTASPEVKRFYEALERDACESR</sequence>
<accession>A0A836HF05</accession>
<evidence type="ECO:0000256" key="7">
    <source>
        <dbReference type="SAM" id="MobiDB-lite"/>
    </source>
</evidence>
<evidence type="ECO:0000256" key="1">
    <source>
        <dbReference type="ARBA" id="ARBA00001946"/>
    </source>
</evidence>
<dbReference type="GO" id="GO:0005524">
    <property type="term" value="F:ATP binding"/>
    <property type="evidence" value="ECO:0007669"/>
    <property type="project" value="UniProtKB-KW"/>
</dbReference>
<organism evidence="9 10">
    <name type="scientific">Leishmania martiniquensis</name>
    <dbReference type="NCBI Taxonomy" id="1580590"/>
    <lineage>
        <taxon>Eukaryota</taxon>
        <taxon>Discoba</taxon>
        <taxon>Euglenozoa</taxon>
        <taxon>Kinetoplastea</taxon>
        <taxon>Metakinetoplastina</taxon>
        <taxon>Trypanosomatida</taxon>
        <taxon>Trypanosomatidae</taxon>
        <taxon>Leishmaniinae</taxon>
        <taxon>Leishmania</taxon>
    </lineage>
</organism>
<feature type="region of interest" description="Disordered" evidence="7">
    <location>
        <begin position="625"/>
        <end position="654"/>
    </location>
</feature>
<dbReference type="Proteomes" id="UP000673552">
    <property type="component" value="Unassembled WGS sequence"/>
</dbReference>
<dbReference type="GO" id="GO:0006281">
    <property type="term" value="P:DNA repair"/>
    <property type="evidence" value="ECO:0007669"/>
    <property type="project" value="UniProtKB-KW"/>
</dbReference>
<dbReference type="Gene3D" id="3.40.50.300">
    <property type="entry name" value="P-loop containing nucleotide triphosphate hydrolases"/>
    <property type="match status" value="2"/>
</dbReference>
<keyword evidence="6" id="KW-0067">ATP-binding</keyword>
<comment type="cofactor">
    <cofactor evidence="1 6">
        <name>Mg(2+)</name>
        <dbReference type="ChEBI" id="CHEBI:18420"/>
    </cofactor>
</comment>
<comment type="catalytic activity">
    <reaction evidence="5 6">
        <text>ATP + H2O = ADP + phosphate + H(+)</text>
        <dbReference type="Rhea" id="RHEA:13065"/>
        <dbReference type="ChEBI" id="CHEBI:15377"/>
        <dbReference type="ChEBI" id="CHEBI:15378"/>
        <dbReference type="ChEBI" id="CHEBI:30616"/>
        <dbReference type="ChEBI" id="CHEBI:43474"/>
        <dbReference type="ChEBI" id="CHEBI:456216"/>
        <dbReference type="EC" id="5.6.2.3"/>
    </reaction>
</comment>
<dbReference type="EC" id="5.6.2.3" evidence="6"/>
<keyword evidence="6" id="KW-0227">DNA damage</keyword>